<dbReference type="PANTHER" id="PTHR42988:SF2">
    <property type="entry name" value="CYCLIC NUCLEOTIDE PHOSPHODIESTERASE CBUA0032-RELATED"/>
    <property type="match status" value="1"/>
</dbReference>
<comment type="caution">
    <text evidence="6">The sequence shown here is derived from an EMBL/GenBank/DDBJ whole genome shotgun (WGS) entry which is preliminary data.</text>
</comment>
<reference evidence="7" key="1">
    <citation type="journal article" date="2019" name="Int. J. Syst. Evol. Microbiol.">
        <title>The Global Catalogue of Microorganisms (GCM) 10K type strain sequencing project: providing services to taxonomists for standard genome sequencing and annotation.</title>
        <authorList>
            <consortium name="The Broad Institute Genomics Platform"/>
            <consortium name="The Broad Institute Genome Sequencing Center for Infectious Disease"/>
            <person name="Wu L."/>
            <person name="Ma J."/>
        </authorList>
    </citation>
    <scope>NUCLEOTIDE SEQUENCE [LARGE SCALE GENOMIC DNA]</scope>
    <source>
        <strain evidence="7">JCM 18127</strain>
    </source>
</reference>
<dbReference type="PANTHER" id="PTHR42988">
    <property type="entry name" value="PHOSPHOHYDROLASE"/>
    <property type="match status" value="1"/>
</dbReference>
<evidence type="ECO:0000313" key="6">
    <source>
        <dbReference type="EMBL" id="GAA4683818.1"/>
    </source>
</evidence>
<dbReference type="Gene3D" id="3.60.21.10">
    <property type="match status" value="1"/>
</dbReference>
<proteinExistence type="inferred from homology"/>
<gene>
    <name evidence="6" type="primary">cpdA</name>
    <name evidence="6" type="ORF">GCM10023226_21310</name>
</gene>
<evidence type="ECO:0000259" key="5">
    <source>
        <dbReference type="Pfam" id="PF00149"/>
    </source>
</evidence>
<evidence type="ECO:0000256" key="4">
    <source>
        <dbReference type="ARBA" id="ARBA00025742"/>
    </source>
</evidence>
<keyword evidence="7" id="KW-1185">Reference proteome</keyword>
<keyword evidence="3" id="KW-0408">Iron</keyword>
<keyword evidence="2" id="KW-0378">Hydrolase</keyword>
<evidence type="ECO:0000256" key="2">
    <source>
        <dbReference type="ARBA" id="ARBA00022801"/>
    </source>
</evidence>
<dbReference type="InterPro" id="IPR004843">
    <property type="entry name" value="Calcineurin-like_PHP"/>
</dbReference>
<evidence type="ECO:0000256" key="1">
    <source>
        <dbReference type="ARBA" id="ARBA00022723"/>
    </source>
</evidence>
<accession>A0ABP8W930</accession>
<dbReference type="EMBL" id="BAABIM010000002">
    <property type="protein sequence ID" value="GAA4683818.1"/>
    <property type="molecule type" value="Genomic_DNA"/>
</dbReference>
<name>A0ABP8W930_9ACTN</name>
<dbReference type="SUPFAM" id="SSF56300">
    <property type="entry name" value="Metallo-dependent phosphatases"/>
    <property type="match status" value="1"/>
</dbReference>
<dbReference type="Pfam" id="PF00149">
    <property type="entry name" value="Metallophos"/>
    <property type="match status" value="1"/>
</dbReference>
<keyword evidence="1" id="KW-0479">Metal-binding</keyword>
<feature type="domain" description="Calcineurin-like phosphoesterase" evidence="5">
    <location>
        <begin position="26"/>
        <end position="223"/>
    </location>
</feature>
<dbReference type="Proteomes" id="UP001500621">
    <property type="component" value="Unassembled WGS sequence"/>
</dbReference>
<protein>
    <submittedName>
        <fullName evidence="6">3',5'-cyclic adenosine monophosphate phosphodiesterase CpdA</fullName>
    </submittedName>
</protein>
<evidence type="ECO:0000256" key="3">
    <source>
        <dbReference type="ARBA" id="ARBA00023004"/>
    </source>
</evidence>
<dbReference type="InterPro" id="IPR050884">
    <property type="entry name" value="CNP_phosphodiesterase-III"/>
</dbReference>
<organism evidence="6 7">
    <name type="scientific">Nocardioides nanhaiensis</name>
    <dbReference type="NCBI Taxonomy" id="1476871"/>
    <lineage>
        <taxon>Bacteria</taxon>
        <taxon>Bacillati</taxon>
        <taxon>Actinomycetota</taxon>
        <taxon>Actinomycetes</taxon>
        <taxon>Propionibacteriales</taxon>
        <taxon>Nocardioidaceae</taxon>
        <taxon>Nocardioides</taxon>
    </lineage>
</organism>
<evidence type="ECO:0000313" key="7">
    <source>
        <dbReference type="Proteomes" id="UP001500621"/>
    </source>
</evidence>
<dbReference type="RefSeq" id="WP_345265562.1">
    <property type="nucleotide sequence ID" value="NZ_BAABIM010000002.1"/>
</dbReference>
<dbReference type="InterPro" id="IPR029052">
    <property type="entry name" value="Metallo-depent_PP-like"/>
</dbReference>
<sequence length="327" mass="34696">MSESTSQPASASYVVAFGQHPDPTHTIAHLSDPHLLAGGVRQYGVVDPEAGLVRALERLEHLRPAPQALVFTGDLADKAEPEAYARLRALVEPVAQRLGAAVVWTMGNHDEREPYAAGLFDVTGPAAAEPQDRVHDVAGLRVVALDTSVPGYHHGELTSDQLAWLADVLAEPAAHGTVLALHHPPIPLPLMPAGAIIELLDQEALAAVVAGTDVRLVLGGHYHWTSWSTFAGVPVSVASASCYTSDPAPLDRLVSGVDGHQAFTMVHLYEDRAVHTVVPLAAAPEVTGHPGDVHAQLAALTPEERRELISRKDSWLNAEGEDHAARG</sequence>
<comment type="similarity">
    <text evidence="4">Belongs to the cyclic nucleotide phosphodiesterase class-III family.</text>
</comment>